<dbReference type="Proteomes" id="UP000526408">
    <property type="component" value="Unassembled WGS sequence"/>
</dbReference>
<evidence type="ECO:0000313" key="2">
    <source>
        <dbReference type="EMBL" id="NKX46442.1"/>
    </source>
</evidence>
<dbReference type="RefSeq" id="WP_210730697.1">
    <property type="nucleotide sequence ID" value="NZ_JAAZQQ010000007.1"/>
</dbReference>
<protein>
    <recommendedName>
        <fullName evidence="4">Lipoprotein</fullName>
    </recommendedName>
</protein>
<feature type="chain" id="PRO_5030518780" description="Lipoprotein" evidence="1">
    <location>
        <begin position="17"/>
        <end position="156"/>
    </location>
</feature>
<accession>A0A7X6H1Q8</accession>
<evidence type="ECO:0000256" key="1">
    <source>
        <dbReference type="SAM" id="SignalP"/>
    </source>
</evidence>
<evidence type="ECO:0008006" key="4">
    <source>
        <dbReference type="Google" id="ProtNLM"/>
    </source>
</evidence>
<dbReference type="EMBL" id="JAAZQQ010000007">
    <property type="protein sequence ID" value="NKX46442.1"/>
    <property type="molecule type" value="Genomic_DNA"/>
</dbReference>
<organism evidence="2 3">
    <name type="scientific">Roseicyclus persicicus</name>
    <dbReference type="NCBI Taxonomy" id="2650661"/>
    <lineage>
        <taxon>Bacteria</taxon>
        <taxon>Pseudomonadati</taxon>
        <taxon>Pseudomonadota</taxon>
        <taxon>Alphaproteobacteria</taxon>
        <taxon>Rhodobacterales</taxon>
        <taxon>Roseobacteraceae</taxon>
        <taxon>Roseicyclus</taxon>
    </lineage>
</organism>
<reference evidence="2 3" key="1">
    <citation type="submission" date="2020-04" db="EMBL/GenBank/DDBJ databases">
        <authorList>
            <person name="Yoon J."/>
        </authorList>
    </citation>
    <scope>NUCLEOTIDE SEQUENCE [LARGE SCALE GENOMIC DNA]</scope>
    <source>
        <strain evidence="2 3">KMU-115</strain>
    </source>
</reference>
<comment type="caution">
    <text evidence="2">The sequence shown here is derived from an EMBL/GenBank/DDBJ whole genome shotgun (WGS) entry which is preliminary data.</text>
</comment>
<name>A0A7X6H1Q8_9RHOB</name>
<evidence type="ECO:0000313" key="3">
    <source>
        <dbReference type="Proteomes" id="UP000526408"/>
    </source>
</evidence>
<keyword evidence="3" id="KW-1185">Reference proteome</keyword>
<dbReference type="AlphaFoldDB" id="A0A7X6H1Q8"/>
<keyword evidence="1" id="KW-0732">Signal</keyword>
<dbReference type="PROSITE" id="PS51257">
    <property type="entry name" value="PROKAR_LIPOPROTEIN"/>
    <property type="match status" value="1"/>
</dbReference>
<feature type="signal peptide" evidence="1">
    <location>
        <begin position="1"/>
        <end position="16"/>
    </location>
</feature>
<sequence length="156" mass="16385">MMRPTLAALAAVLALAACDPVAPTTYYAEGVDLATRDADYAQCAAQALRDHPVRDEIRFTPRIYVPSRTSCTAAGACTTIPGYFEGGEPYTVDGNAGIRATATRGCMGERGYARVGLPYCAAETAIRPSVVMPPLADGTCLYRPDGRGPALVVNPV</sequence>
<proteinExistence type="predicted"/>
<gene>
    <name evidence="2" type="ORF">HCU73_17750</name>
</gene>